<sequence>MNKKNIGKFEEITTEYTTSSVVRSARLRREARTGSMRSQAKRRRTTSGRRKNSVVGGIHLRSGRRTTR</sequence>
<keyword evidence="3" id="KW-1185">Reference proteome</keyword>
<dbReference type="Proteomes" id="UP000323917">
    <property type="component" value="Chromosome"/>
</dbReference>
<reference evidence="2 3" key="1">
    <citation type="submission" date="2019-08" db="EMBL/GenBank/DDBJ databases">
        <title>Deep-cultivation of Planctomycetes and their phenomic and genomic characterization uncovers novel biology.</title>
        <authorList>
            <person name="Wiegand S."/>
            <person name="Jogler M."/>
            <person name="Boedeker C."/>
            <person name="Pinto D."/>
            <person name="Vollmers J."/>
            <person name="Rivas-Marin E."/>
            <person name="Kohn T."/>
            <person name="Peeters S.H."/>
            <person name="Heuer A."/>
            <person name="Rast P."/>
            <person name="Oberbeckmann S."/>
            <person name="Bunk B."/>
            <person name="Jeske O."/>
            <person name="Meyerdierks A."/>
            <person name="Storesund J.E."/>
            <person name="Kallscheuer N."/>
            <person name="Luecker S."/>
            <person name="Lage O.M."/>
            <person name="Pohl T."/>
            <person name="Merkel B.J."/>
            <person name="Hornburger P."/>
            <person name="Mueller R.-W."/>
            <person name="Bruemmer F."/>
            <person name="Labrenz M."/>
            <person name="Spormann A.M."/>
            <person name="Op den Camp H."/>
            <person name="Overmann J."/>
            <person name="Amann R."/>
            <person name="Jetten M.S.M."/>
            <person name="Mascher T."/>
            <person name="Medema M.H."/>
            <person name="Devos D.P."/>
            <person name="Kaster A.-K."/>
            <person name="Ovreas L."/>
            <person name="Rohde M."/>
            <person name="Galperin M.Y."/>
            <person name="Jogler C."/>
        </authorList>
    </citation>
    <scope>NUCLEOTIDE SEQUENCE [LARGE SCALE GENOMIC DNA]</scope>
    <source>
        <strain evidence="2 3">Pr1d</strain>
    </source>
</reference>
<protein>
    <submittedName>
        <fullName evidence="2">Uncharacterized protein</fullName>
    </submittedName>
</protein>
<evidence type="ECO:0000256" key="1">
    <source>
        <dbReference type="SAM" id="MobiDB-lite"/>
    </source>
</evidence>
<dbReference type="KEGG" id="bgok:Pr1d_12920"/>
<dbReference type="AlphaFoldDB" id="A0A5B9Q8E5"/>
<feature type="region of interest" description="Disordered" evidence="1">
    <location>
        <begin position="27"/>
        <end position="68"/>
    </location>
</feature>
<evidence type="ECO:0000313" key="2">
    <source>
        <dbReference type="EMBL" id="QEG34020.1"/>
    </source>
</evidence>
<feature type="compositionally biased region" description="Basic residues" evidence="1">
    <location>
        <begin position="39"/>
        <end position="52"/>
    </location>
</feature>
<evidence type="ECO:0000313" key="3">
    <source>
        <dbReference type="Proteomes" id="UP000323917"/>
    </source>
</evidence>
<name>A0A5B9Q8E5_9BACT</name>
<accession>A0A5B9Q8E5</accession>
<organism evidence="2 3">
    <name type="scientific">Bythopirellula goksoeyrii</name>
    <dbReference type="NCBI Taxonomy" id="1400387"/>
    <lineage>
        <taxon>Bacteria</taxon>
        <taxon>Pseudomonadati</taxon>
        <taxon>Planctomycetota</taxon>
        <taxon>Planctomycetia</taxon>
        <taxon>Pirellulales</taxon>
        <taxon>Lacipirellulaceae</taxon>
        <taxon>Bythopirellula</taxon>
    </lineage>
</organism>
<proteinExistence type="predicted"/>
<dbReference type="EMBL" id="CP042913">
    <property type="protein sequence ID" value="QEG34020.1"/>
    <property type="molecule type" value="Genomic_DNA"/>
</dbReference>
<gene>
    <name evidence="2" type="ORF">Pr1d_12920</name>
</gene>